<evidence type="ECO:0000313" key="3">
    <source>
        <dbReference type="Proteomes" id="UP001194468"/>
    </source>
</evidence>
<feature type="compositionally biased region" description="Acidic residues" evidence="1">
    <location>
        <begin position="784"/>
        <end position="803"/>
    </location>
</feature>
<gene>
    <name evidence="2" type="ORF">L210DRAFT_3644820</name>
</gene>
<name>A0AAD4GF88_BOLED</name>
<feature type="compositionally biased region" description="Low complexity" evidence="1">
    <location>
        <begin position="230"/>
        <end position="248"/>
    </location>
</feature>
<feature type="compositionally biased region" description="Low complexity" evidence="1">
    <location>
        <begin position="1295"/>
        <end position="1304"/>
    </location>
</feature>
<feature type="compositionally biased region" description="Basic residues" evidence="1">
    <location>
        <begin position="1326"/>
        <end position="1338"/>
    </location>
</feature>
<feature type="compositionally biased region" description="Polar residues" evidence="1">
    <location>
        <begin position="368"/>
        <end position="381"/>
    </location>
</feature>
<dbReference type="EMBL" id="WHUW01000010">
    <property type="protein sequence ID" value="KAF8441543.1"/>
    <property type="molecule type" value="Genomic_DNA"/>
</dbReference>
<feature type="compositionally biased region" description="Basic and acidic residues" evidence="1">
    <location>
        <begin position="256"/>
        <end position="265"/>
    </location>
</feature>
<keyword evidence="3" id="KW-1185">Reference proteome</keyword>
<feature type="compositionally biased region" description="Polar residues" evidence="1">
    <location>
        <begin position="469"/>
        <end position="478"/>
    </location>
</feature>
<sequence length="1338" mass="143106">MSGSGLSSERLPQNPVRIVYRAGNRTFARLFNERSLEEVKDVVRGKLGLGSGTDVSLKQMGSDALLDLEDDGDFQAFRVFLQSAVSVDIQVTVCESQCSDVSSTVRLEVQEHPTGSEPTTYPWPPSLMPESATASGSQILRSNPELVRKRKASFENTSTAASGTFTERGAPVEPIVATPVASAKTAESSAAPQPGPSVEPPKKKQRTESTKAKPKGRWQPPTPIVMTPVAPAKTAESAAAAQPVGAAEPPKKKTRKEPTKTKPTEQEALLEPNAATPDASAKAAESSKSLDANEPPKRKEQKMPARKTMPMENRALRGPAAVTPDASPQAAKSPEPLDADEAPKRKGPRMQARRGGPVALRGRPAVTPDTSTEAVESSEQPYTDEEMLAGGGMHMALRGRPAVTPAKAAESPEPLDAYDAPKRTEQKSLARKSVFSRGNVFPLRKQLYIPPADVQTTEGDESPAAKASGSKTRPNKFTTLDRGDEAGTSAPKDTEASGTSVKKQKKQKKDDGTRSKKSSAPADQDGTDKPIDQASNPASLQPAAENFIESSKEGGALERNGLCLIAIPQTSASKNVRSEVAAAILSGYLSTLPEPPAKEKPIKRDTKKSSASSSALPMEPMTVLDAPANEIPNTPDLNGPPCPICLEEPFHIRYYCPIVLKGPDAIRERLEELKRTNTGDQHLLIKQLEGLLRQSEVTSKPSLDVTPTDDVQLDKVSPPPNASLSRAPNMPSNSYLSEVTVERRDEGSSSDSSDGTSDEEVEPQESSVPQRQNIPVKEPSPSNDDLEASSEEDQAELEEDPDEETSRSRRQLSTRMSHSSDSENGEEEESRSRSPLPSRSAEGTSNDLGPGVQRSNMSSEKFAENQEGNVVMQDSVDPHVLEGQDDDDSEETHVGSEDRMAVDESMGEKGVITGVQEHPSPSVPSATVLQPPSDEPQESATTQVDPAPHRDGSVFVATEVLKEVEADPIESAEDLEPPVASRSLNADPIEAPSEDIGSFFSRLTQSTPKPGVSKRIKTRSGQVLDDEADGPVLLEQLASEATNEVPGKGKSRRKSSVSQELVSIRKSPRFSCLPPATSTPAAVALLNHRSKSGTRTGQGKGVKTPAKQAEERLDASRSGVKDAAQKLARIAPTPSLVRWEILADPSSPSVQLDEPSLHIDELMSSSPNPKENTLVRPNNKEKKGRPRKAATSSQAKSSQGKERLFDPSSSQIPFPYSQKLTDPAPAASLNGKESEGETDSEDDEPKVVKRLTKAPVRFRSLSQLATQATLFSPSLSMTTNKSVTNGKAKKRVAAEESSSSSSSSDADEANGSGHIPRGRQAGAALKTKKRKGILSKFN</sequence>
<feature type="region of interest" description="Disordered" evidence="1">
    <location>
        <begin position="1267"/>
        <end position="1338"/>
    </location>
</feature>
<feature type="compositionally biased region" description="Acidic residues" evidence="1">
    <location>
        <begin position="966"/>
        <end position="976"/>
    </location>
</feature>
<feature type="compositionally biased region" description="Basic and acidic residues" evidence="1">
    <location>
        <begin position="1108"/>
        <end position="1124"/>
    </location>
</feature>
<feature type="compositionally biased region" description="Basic and acidic residues" evidence="1">
    <location>
        <begin position="891"/>
        <end position="902"/>
    </location>
</feature>
<dbReference type="Proteomes" id="UP001194468">
    <property type="component" value="Unassembled WGS sequence"/>
</dbReference>
<protein>
    <submittedName>
        <fullName evidence="2">Uncharacterized protein</fullName>
    </submittedName>
</protein>
<feature type="compositionally biased region" description="Polar residues" evidence="1">
    <location>
        <begin position="764"/>
        <end position="773"/>
    </location>
</feature>
<evidence type="ECO:0000313" key="2">
    <source>
        <dbReference type="EMBL" id="KAF8441543.1"/>
    </source>
</evidence>
<feature type="compositionally biased region" description="Polar residues" evidence="1">
    <location>
        <begin position="843"/>
        <end position="859"/>
    </location>
</feature>
<evidence type="ECO:0000256" key="1">
    <source>
        <dbReference type="SAM" id="MobiDB-lite"/>
    </source>
</evidence>
<feature type="region of interest" description="Disordered" evidence="1">
    <location>
        <begin position="1145"/>
        <end position="1253"/>
    </location>
</feature>
<feature type="compositionally biased region" description="Basic and acidic residues" evidence="1">
    <location>
        <begin position="294"/>
        <end position="303"/>
    </location>
</feature>
<feature type="compositionally biased region" description="Polar residues" evidence="1">
    <location>
        <begin position="154"/>
        <end position="165"/>
    </location>
</feature>
<feature type="region of interest" description="Disordered" evidence="1">
    <location>
        <begin position="965"/>
        <end position="1129"/>
    </location>
</feature>
<feature type="compositionally biased region" description="Low complexity" evidence="1">
    <location>
        <begin position="833"/>
        <end position="842"/>
    </location>
</feature>
<feature type="compositionally biased region" description="Polar residues" evidence="1">
    <location>
        <begin position="1267"/>
        <end position="1285"/>
    </location>
</feature>
<comment type="caution">
    <text evidence="2">The sequence shown here is derived from an EMBL/GenBank/DDBJ whole genome shotgun (WGS) entry which is preliminary data.</text>
</comment>
<feature type="compositionally biased region" description="Basic and acidic residues" evidence="1">
    <location>
        <begin position="419"/>
        <end position="428"/>
    </location>
</feature>
<feature type="compositionally biased region" description="Basic and acidic residues" evidence="1">
    <location>
        <begin position="200"/>
        <end position="211"/>
    </location>
</feature>
<accession>A0AAD4GF88</accession>
<feature type="compositionally biased region" description="Basic and acidic residues" evidence="1">
    <location>
        <begin position="596"/>
        <end position="608"/>
    </location>
</feature>
<reference evidence="2" key="2">
    <citation type="journal article" date="2020" name="Nat. Commun.">
        <title>Large-scale genome sequencing of mycorrhizal fungi provides insights into the early evolution of symbiotic traits.</title>
        <authorList>
            <person name="Miyauchi S."/>
            <person name="Kiss E."/>
            <person name="Kuo A."/>
            <person name="Drula E."/>
            <person name="Kohler A."/>
            <person name="Sanchez-Garcia M."/>
            <person name="Morin E."/>
            <person name="Andreopoulos B."/>
            <person name="Barry K.W."/>
            <person name="Bonito G."/>
            <person name="Buee M."/>
            <person name="Carver A."/>
            <person name="Chen C."/>
            <person name="Cichocki N."/>
            <person name="Clum A."/>
            <person name="Culley D."/>
            <person name="Crous P.W."/>
            <person name="Fauchery L."/>
            <person name="Girlanda M."/>
            <person name="Hayes R.D."/>
            <person name="Keri Z."/>
            <person name="LaButti K."/>
            <person name="Lipzen A."/>
            <person name="Lombard V."/>
            <person name="Magnuson J."/>
            <person name="Maillard F."/>
            <person name="Murat C."/>
            <person name="Nolan M."/>
            <person name="Ohm R.A."/>
            <person name="Pangilinan J."/>
            <person name="Pereira M.F."/>
            <person name="Perotto S."/>
            <person name="Peter M."/>
            <person name="Pfister S."/>
            <person name="Riley R."/>
            <person name="Sitrit Y."/>
            <person name="Stielow J.B."/>
            <person name="Szollosi G."/>
            <person name="Zifcakova L."/>
            <person name="Stursova M."/>
            <person name="Spatafora J.W."/>
            <person name="Tedersoo L."/>
            <person name="Vaario L.M."/>
            <person name="Yamada A."/>
            <person name="Yan M."/>
            <person name="Wang P."/>
            <person name="Xu J."/>
            <person name="Bruns T."/>
            <person name="Baldrian P."/>
            <person name="Vilgalys R."/>
            <person name="Dunand C."/>
            <person name="Henrissat B."/>
            <person name="Grigoriev I.V."/>
            <person name="Hibbett D."/>
            <person name="Nagy L.G."/>
            <person name="Martin F.M."/>
        </authorList>
    </citation>
    <scope>NUCLEOTIDE SEQUENCE</scope>
    <source>
        <strain evidence="2">BED1</strain>
    </source>
</reference>
<feature type="compositionally biased region" description="Polar residues" evidence="1">
    <location>
        <begin position="722"/>
        <end position="737"/>
    </location>
</feature>
<feature type="compositionally biased region" description="Low complexity" evidence="1">
    <location>
        <begin position="279"/>
        <end position="289"/>
    </location>
</feature>
<proteinExistence type="predicted"/>
<feature type="region of interest" description="Disordered" evidence="1">
    <location>
        <begin position="699"/>
        <end position="952"/>
    </location>
</feature>
<reference evidence="2" key="1">
    <citation type="submission" date="2019-10" db="EMBL/GenBank/DDBJ databases">
        <authorList>
            <consortium name="DOE Joint Genome Institute"/>
            <person name="Kuo A."/>
            <person name="Miyauchi S."/>
            <person name="Kiss E."/>
            <person name="Drula E."/>
            <person name="Kohler A."/>
            <person name="Sanchez-Garcia M."/>
            <person name="Andreopoulos B."/>
            <person name="Barry K.W."/>
            <person name="Bonito G."/>
            <person name="Buee M."/>
            <person name="Carver A."/>
            <person name="Chen C."/>
            <person name="Cichocki N."/>
            <person name="Clum A."/>
            <person name="Culley D."/>
            <person name="Crous P.W."/>
            <person name="Fauchery L."/>
            <person name="Girlanda M."/>
            <person name="Hayes R."/>
            <person name="Keri Z."/>
            <person name="LaButti K."/>
            <person name="Lipzen A."/>
            <person name="Lombard V."/>
            <person name="Magnuson J."/>
            <person name="Maillard F."/>
            <person name="Morin E."/>
            <person name="Murat C."/>
            <person name="Nolan M."/>
            <person name="Ohm R."/>
            <person name="Pangilinan J."/>
            <person name="Pereira M."/>
            <person name="Perotto S."/>
            <person name="Peter M."/>
            <person name="Riley R."/>
            <person name="Sitrit Y."/>
            <person name="Stielow B."/>
            <person name="Szollosi G."/>
            <person name="Zifcakova L."/>
            <person name="Stursova M."/>
            <person name="Spatafora J.W."/>
            <person name="Tedersoo L."/>
            <person name="Vaario L.-M."/>
            <person name="Yamada A."/>
            <person name="Yan M."/>
            <person name="Wang P."/>
            <person name="Xu J."/>
            <person name="Bruns T."/>
            <person name="Baldrian P."/>
            <person name="Vilgalys R."/>
            <person name="Henrissat B."/>
            <person name="Grigoriev I.V."/>
            <person name="Hibbett D."/>
            <person name="Nagy L.G."/>
            <person name="Martin F.M."/>
        </authorList>
    </citation>
    <scope>NUCLEOTIDE SEQUENCE</scope>
    <source>
        <strain evidence="2">BED1</strain>
    </source>
</reference>
<organism evidence="2 3">
    <name type="scientific">Boletus edulis BED1</name>
    <dbReference type="NCBI Taxonomy" id="1328754"/>
    <lineage>
        <taxon>Eukaryota</taxon>
        <taxon>Fungi</taxon>
        <taxon>Dikarya</taxon>
        <taxon>Basidiomycota</taxon>
        <taxon>Agaricomycotina</taxon>
        <taxon>Agaricomycetes</taxon>
        <taxon>Agaricomycetidae</taxon>
        <taxon>Boletales</taxon>
        <taxon>Boletineae</taxon>
        <taxon>Boletaceae</taxon>
        <taxon>Boletoideae</taxon>
        <taxon>Boletus</taxon>
    </lineage>
</organism>
<feature type="region of interest" description="Disordered" evidence="1">
    <location>
        <begin position="149"/>
        <end position="383"/>
    </location>
</feature>
<feature type="compositionally biased region" description="Low complexity" evidence="1">
    <location>
        <begin position="1189"/>
        <end position="1198"/>
    </location>
</feature>
<feature type="region of interest" description="Disordered" evidence="1">
    <location>
        <begin position="402"/>
        <end position="552"/>
    </location>
</feature>
<feature type="region of interest" description="Disordered" evidence="1">
    <location>
        <begin position="591"/>
        <end position="619"/>
    </location>
</feature>